<evidence type="ECO:0000313" key="4">
    <source>
        <dbReference type="Proteomes" id="UP001565236"/>
    </source>
</evidence>
<dbReference type="Gene3D" id="1.20.225.10">
    <property type="entry name" value="Bacteriocin AS-48"/>
    <property type="match status" value="1"/>
</dbReference>
<dbReference type="RefSeq" id="WP_369941539.1">
    <property type="nucleotide sequence ID" value="NZ_JBCLUF010000012.1"/>
</dbReference>
<name>A0ABV4DNV5_9LACO</name>
<accession>A0ABV4DNV5</accession>
<evidence type="ECO:0000256" key="1">
    <source>
        <dbReference type="SAM" id="Phobius"/>
    </source>
</evidence>
<feature type="chain" id="PRO_5046200621" evidence="2">
    <location>
        <begin position="24"/>
        <end position="92"/>
    </location>
</feature>
<protein>
    <submittedName>
        <fullName evidence="3">Uberolysin/carnocyclin family circular bacteriocin</fullName>
    </submittedName>
</protein>
<sequence length="92" mass="9731">MKNLVKKLLYVVAFNLLVFATFAALPSNFSMLTGQMGINATVATQITSMLNAGMTVWGIIAVLGTFNVVGAGVLFTAKSMLKKMGTKAVVGW</sequence>
<gene>
    <name evidence="3" type="ORF">AALT52_04500</name>
</gene>
<comment type="caution">
    <text evidence="3">The sequence shown here is derived from an EMBL/GenBank/DDBJ whole genome shotgun (WGS) entry which is preliminary data.</text>
</comment>
<feature type="signal peptide" evidence="2">
    <location>
        <begin position="1"/>
        <end position="23"/>
    </location>
</feature>
<proteinExistence type="predicted"/>
<keyword evidence="1" id="KW-0472">Membrane</keyword>
<organism evidence="3 4">
    <name type="scientific">Ligilactobacillus faecis</name>
    <dbReference type="NCBI Taxonomy" id="762833"/>
    <lineage>
        <taxon>Bacteria</taxon>
        <taxon>Bacillati</taxon>
        <taxon>Bacillota</taxon>
        <taxon>Bacilli</taxon>
        <taxon>Lactobacillales</taxon>
        <taxon>Lactobacillaceae</taxon>
        <taxon>Ligilactobacillus</taxon>
    </lineage>
</organism>
<keyword evidence="2" id="KW-0732">Signal</keyword>
<evidence type="ECO:0000313" key="3">
    <source>
        <dbReference type="EMBL" id="MEY8662152.1"/>
    </source>
</evidence>
<dbReference type="EMBL" id="JBCLUF010000012">
    <property type="protein sequence ID" value="MEY8662152.1"/>
    <property type="molecule type" value="Genomic_DNA"/>
</dbReference>
<keyword evidence="4" id="KW-1185">Reference proteome</keyword>
<dbReference type="InterPro" id="IPR009086">
    <property type="entry name" value="Bacteriocin_AS48"/>
</dbReference>
<dbReference type="Proteomes" id="UP001565236">
    <property type="component" value="Unassembled WGS sequence"/>
</dbReference>
<evidence type="ECO:0000256" key="2">
    <source>
        <dbReference type="SAM" id="SignalP"/>
    </source>
</evidence>
<feature type="transmembrane region" description="Helical" evidence="1">
    <location>
        <begin position="56"/>
        <end position="77"/>
    </location>
</feature>
<keyword evidence="1" id="KW-1133">Transmembrane helix</keyword>
<keyword evidence="1" id="KW-0812">Transmembrane</keyword>
<reference evidence="3 4" key="1">
    <citation type="submission" date="2024-03" db="EMBL/GenBank/DDBJ databases">
        <title>Mouse gut bacterial collection (mGBC) of GemPharmatech.</title>
        <authorList>
            <person name="He Y."/>
            <person name="Dong L."/>
            <person name="Wu D."/>
            <person name="Gao X."/>
            <person name="Lin Z."/>
        </authorList>
    </citation>
    <scope>NUCLEOTIDE SEQUENCE [LARGE SCALE GENOMIC DNA]</scope>
    <source>
        <strain evidence="3 4">15-30</strain>
    </source>
</reference>